<reference evidence="21" key="1">
    <citation type="journal article" date="2023" name="Mol. Phylogenet. Evol.">
        <title>Genome-scale phylogeny and comparative genomics of the fungal order Sordariales.</title>
        <authorList>
            <person name="Hensen N."/>
            <person name="Bonometti L."/>
            <person name="Westerberg I."/>
            <person name="Brannstrom I.O."/>
            <person name="Guillou S."/>
            <person name="Cros-Aarteil S."/>
            <person name="Calhoun S."/>
            <person name="Haridas S."/>
            <person name="Kuo A."/>
            <person name="Mondo S."/>
            <person name="Pangilinan J."/>
            <person name="Riley R."/>
            <person name="LaButti K."/>
            <person name="Andreopoulos B."/>
            <person name="Lipzen A."/>
            <person name="Chen C."/>
            <person name="Yan M."/>
            <person name="Daum C."/>
            <person name="Ng V."/>
            <person name="Clum A."/>
            <person name="Steindorff A."/>
            <person name="Ohm R.A."/>
            <person name="Martin F."/>
            <person name="Silar P."/>
            <person name="Natvig D.O."/>
            <person name="Lalanne C."/>
            <person name="Gautier V."/>
            <person name="Ament-Velasquez S.L."/>
            <person name="Kruys A."/>
            <person name="Hutchinson M.I."/>
            <person name="Powell A.J."/>
            <person name="Barry K."/>
            <person name="Miller A.N."/>
            <person name="Grigoriev I.V."/>
            <person name="Debuchy R."/>
            <person name="Gladieux P."/>
            <person name="Hiltunen Thoren M."/>
            <person name="Johannesson H."/>
        </authorList>
    </citation>
    <scope>NUCLEOTIDE SEQUENCE</scope>
    <source>
        <strain evidence="21">CBS 990.96</strain>
    </source>
</reference>
<keyword evidence="12 19" id="KW-0445">Lipid transport</keyword>
<evidence type="ECO:0000256" key="13">
    <source>
        <dbReference type="ARBA" id="ARBA00023136"/>
    </source>
</evidence>
<evidence type="ECO:0000256" key="3">
    <source>
        <dbReference type="ARBA" id="ARBA00004511"/>
    </source>
</evidence>
<comment type="catalytic activity">
    <reaction evidence="18">
        <text>a 1,2-diacyl-sn-glycero-3-phosphocholine(in) = a 1,2-diacyl-sn-glycero-3-phosphocholine(out)</text>
        <dbReference type="Rhea" id="RHEA:38571"/>
        <dbReference type="ChEBI" id="CHEBI:57643"/>
    </reaction>
</comment>
<comment type="subcellular location">
    <subcellularLocation>
        <location evidence="1">Cytoplasmic vesicle membrane</location>
        <topology evidence="1">Multi-pass membrane protein</topology>
    </subcellularLocation>
    <subcellularLocation>
        <location evidence="2">Endoplasmic reticulum membrane</location>
        <topology evidence="2">Multi-pass membrane protein</topology>
    </subcellularLocation>
    <subcellularLocation>
        <location evidence="4">Golgi apparatus membrane</location>
        <topology evidence="4">Multi-pass membrane protein</topology>
    </subcellularLocation>
    <subcellularLocation>
        <location evidence="3 19">Preautophagosomal structure membrane</location>
        <topology evidence="3 19">Multi-pass membrane protein</topology>
    </subcellularLocation>
</comment>
<sequence>MPPRAFNKVLPTARDRPFYDELRNRDRDIESQAGLLDEENLNQDFQDYDLEHAGLGVEESRITVGGRRMSSSKTRGRRGAPPAWPTHDDDADNDNEVPASLLVEPHETHHATDIPDHSRRKQVSYHPQQQEHAIPGPSGARAHWDTTQVHQQLHNDDSLQQPQPDINPPNFFASIISGSSKKQAEWRWANVSNLDIFMKDVYDYYVGAGIWCIITERVLHLINVVFIAVLLTFLSQCVDYTKIRGSQKLSQIVIPQCTSQMSWTWNILLWFFAFYFIWKSFQYVIDLRRLINIRDFYIHLLNIPDHDMQTITWQDVVARVMALRDQNSRTAATLTPRQRRWLGSQSKERLDASDIANRIMRKENYLIAMFNKEIIDLTIPLPFLRNRQGLTRTLEWTITFAILDFVFDHDGQVNQEFLRTDRRRELSAKLRTRFFFAGIMILILAPFVTAYFLIFYFLMYYYEIQKNPSVLTSRNYTPLAEWKFREFNELPHLFKKRLDMSYPFATHYMDQFPKIKTEMAFRTIAFISGAIVTILAIASIIDPEMFLAFEITPDRTVLFYTAVFGGIWAFAHGSLSEANSVFDPEYSMHRVIEYTHYEPDHWKDRLHSFDIKQEFSELYKIKIVIFIEEILGILTTPFVLLHTLPAMSDKIIDFFREFTIHVDGLGYVCSFAEFDFKKGLPAAKKLADAGGDVRDEYYSTKHGKVEASYYGFVGSYANYALNPRGGAGAHLPPAMRNQIHHPPPAWPSLNSPPLGADMQASRMGRSDLRPRSRAPRHRSAMPQPSPMASILLDPHHQPPAALISRTSQAHRQRGGFHGERSIIQEAPMEDVEGASDGGKYHEDEEEYDNGGAMDESAWQTSPARTLSRDNSGIEEPSKGPGTGVVQMIYQFNEAQMKRRPGGVI</sequence>
<keyword evidence="7 19" id="KW-0813">Transport</keyword>
<dbReference type="GO" id="GO:0000422">
    <property type="term" value="P:autophagy of mitochondrion"/>
    <property type="evidence" value="ECO:0007669"/>
    <property type="project" value="TreeGrafter"/>
</dbReference>
<evidence type="ECO:0000256" key="11">
    <source>
        <dbReference type="ARBA" id="ARBA00023034"/>
    </source>
</evidence>
<dbReference type="EMBL" id="MU865322">
    <property type="protein sequence ID" value="KAK4228144.1"/>
    <property type="molecule type" value="Genomic_DNA"/>
</dbReference>
<evidence type="ECO:0000256" key="5">
    <source>
        <dbReference type="ARBA" id="ARBA00006185"/>
    </source>
</evidence>
<keyword evidence="8 19" id="KW-0812">Transmembrane</keyword>
<feature type="region of interest" description="Disordered" evidence="20">
    <location>
        <begin position="741"/>
        <end position="788"/>
    </location>
</feature>
<evidence type="ECO:0000313" key="21">
    <source>
        <dbReference type="EMBL" id="KAK4228144.1"/>
    </source>
</evidence>
<comment type="catalytic activity">
    <reaction evidence="15">
        <text>a 1,2-diacyl-sn-glycero-3-phospho-L-serine(in) = a 1,2-diacyl-sn-glycero-3-phospho-L-serine(out)</text>
        <dbReference type="Rhea" id="RHEA:38663"/>
        <dbReference type="ChEBI" id="CHEBI:57262"/>
    </reaction>
</comment>
<evidence type="ECO:0000256" key="17">
    <source>
        <dbReference type="ARBA" id="ARBA00024621"/>
    </source>
</evidence>
<dbReference type="GO" id="GO:0034045">
    <property type="term" value="C:phagophore assembly site membrane"/>
    <property type="evidence" value="ECO:0007669"/>
    <property type="project" value="UniProtKB-SubCell"/>
</dbReference>
<evidence type="ECO:0000256" key="14">
    <source>
        <dbReference type="ARBA" id="ARBA00023329"/>
    </source>
</evidence>
<dbReference type="GO" id="GO:0005789">
    <property type="term" value="C:endoplasmic reticulum membrane"/>
    <property type="evidence" value="ECO:0007669"/>
    <property type="project" value="UniProtKB-SubCell"/>
</dbReference>
<keyword evidence="11" id="KW-0333">Golgi apparatus</keyword>
<evidence type="ECO:0000313" key="22">
    <source>
        <dbReference type="Proteomes" id="UP001301958"/>
    </source>
</evidence>
<dbReference type="GO" id="GO:0061709">
    <property type="term" value="P:reticulophagy"/>
    <property type="evidence" value="ECO:0007669"/>
    <property type="project" value="TreeGrafter"/>
</dbReference>
<dbReference type="Proteomes" id="UP001301958">
    <property type="component" value="Unassembled WGS sequence"/>
</dbReference>
<dbReference type="GO" id="GO:0030659">
    <property type="term" value="C:cytoplasmic vesicle membrane"/>
    <property type="evidence" value="ECO:0007669"/>
    <property type="project" value="UniProtKB-SubCell"/>
</dbReference>
<evidence type="ECO:0000256" key="15">
    <source>
        <dbReference type="ARBA" id="ARBA00024479"/>
    </source>
</evidence>
<keyword evidence="13 19" id="KW-0472">Membrane</keyword>
<accession>A0AAN7BRB4</accession>
<comment type="function">
    <text evidence="19">Phospholipid scramblase involved in autophagy. Cycles between the preautophagosomal structure/phagophore assembly site (PAS) and the cytoplasmic vesicle pool and supplies membrane for the growing autophagosome. Lipid scramblase activity plays a key role in preautophagosomal structure/phagophore assembly by distributing the phospholipids that arrive through ATG2 from the cytoplasmic to the luminal leaflet of the bilayer, thereby driving autophagosomal membrane expansion.</text>
</comment>
<comment type="similarity">
    <text evidence="5 19">Belongs to the ATG9 family.</text>
</comment>
<comment type="caution">
    <text evidence="21">The sequence shown here is derived from an EMBL/GenBank/DDBJ whole genome shotgun (WGS) entry which is preliminary data.</text>
</comment>
<evidence type="ECO:0000256" key="1">
    <source>
        <dbReference type="ARBA" id="ARBA00004439"/>
    </source>
</evidence>
<dbReference type="GO" id="GO:0034497">
    <property type="term" value="P:protein localization to phagophore assembly site"/>
    <property type="evidence" value="ECO:0007669"/>
    <property type="project" value="TreeGrafter"/>
</dbReference>
<keyword evidence="9 19" id="KW-1133">Transmembrane helix</keyword>
<dbReference type="PANTHER" id="PTHR13038:SF10">
    <property type="entry name" value="AUTOPHAGY-RELATED PROTEIN 9"/>
    <property type="match status" value="1"/>
</dbReference>
<feature type="transmembrane region" description="Helical" evidence="19">
    <location>
        <begin position="434"/>
        <end position="462"/>
    </location>
</feature>
<gene>
    <name evidence="21" type="ORF">QBC38DRAFT_362533</name>
</gene>
<reference evidence="21" key="2">
    <citation type="submission" date="2023-05" db="EMBL/GenBank/DDBJ databases">
        <authorList>
            <consortium name="Lawrence Berkeley National Laboratory"/>
            <person name="Steindorff A."/>
            <person name="Hensen N."/>
            <person name="Bonometti L."/>
            <person name="Westerberg I."/>
            <person name="Brannstrom I.O."/>
            <person name="Guillou S."/>
            <person name="Cros-Aarteil S."/>
            <person name="Calhoun S."/>
            <person name="Haridas S."/>
            <person name="Kuo A."/>
            <person name="Mondo S."/>
            <person name="Pangilinan J."/>
            <person name="Riley R."/>
            <person name="Labutti K."/>
            <person name="Andreopoulos B."/>
            <person name="Lipzen A."/>
            <person name="Chen C."/>
            <person name="Yanf M."/>
            <person name="Daum C."/>
            <person name="Ng V."/>
            <person name="Clum A."/>
            <person name="Ohm R."/>
            <person name="Martin F."/>
            <person name="Silar P."/>
            <person name="Natvig D."/>
            <person name="Lalanne C."/>
            <person name="Gautier V."/>
            <person name="Ament-Velasquez S.L."/>
            <person name="Kruys A."/>
            <person name="Hutchinson M.I."/>
            <person name="Powell A.J."/>
            <person name="Barry K."/>
            <person name="Miller A.N."/>
            <person name="Grigoriev I.V."/>
            <person name="Debuchy R."/>
            <person name="Gladieux P."/>
            <person name="Thoren M.H."/>
            <person name="Johannesson H."/>
        </authorList>
    </citation>
    <scope>NUCLEOTIDE SEQUENCE</scope>
    <source>
        <strain evidence="21">CBS 990.96</strain>
    </source>
</reference>
<comment type="catalytic activity">
    <reaction evidence="16">
        <text>a 1,2-diacyl-sn-glycero-3-phosphoethanolamine(in) = a 1,2-diacyl-sn-glycero-3-phosphoethanolamine(out)</text>
        <dbReference type="Rhea" id="RHEA:38895"/>
        <dbReference type="ChEBI" id="CHEBI:64612"/>
    </reaction>
</comment>
<dbReference type="PANTHER" id="PTHR13038">
    <property type="entry name" value="APG9 AUTOPHAGY 9"/>
    <property type="match status" value="1"/>
</dbReference>
<feature type="compositionally biased region" description="Basic and acidic residues" evidence="20">
    <location>
        <begin position="108"/>
        <end position="117"/>
    </location>
</feature>
<feature type="region of interest" description="Disordered" evidence="20">
    <location>
        <begin position="64"/>
        <end position="95"/>
    </location>
</feature>
<feature type="transmembrane region" description="Helical" evidence="19">
    <location>
        <begin position="519"/>
        <end position="541"/>
    </location>
</feature>
<evidence type="ECO:0000256" key="7">
    <source>
        <dbReference type="ARBA" id="ARBA00022448"/>
    </source>
</evidence>
<feature type="transmembrane region" description="Helical" evidence="19">
    <location>
        <begin position="263"/>
        <end position="281"/>
    </location>
</feature>
<evidence type="ECO:0000256" key="9">
    <source>
        <dbReference type="ARBA" id="ARBA00022989"/>
    </source>
</evidence>
<evidence type="ECO:0000256" key="20">
    <source>
        <dbReference type="SAM" id="MobiDB-lite"/>
    </source>
</evidence>
<dbReference type="GO" id="GO:0034727">
    <property type="term" value="P:piecemeal microautophagy of the nucleus"/>
    <property type="evidence" value="ECO:0007669"/>
    <property type="project" value="TreeGrafter"/>
</dbReference>
<dbReference type="GO" id="GO:0006869">
    <property type="term" value="P:lipid transport"/>
    <property type="evidence" value="ECO:0007669"/>
    <property type="project" value="UniProtKB-KW"/>
</dbReference>
<evidence type="ECO:0000256" key="8">
    <source>
        <dbReference type="ARBA" id="ARBA00022692"/>
    </source>
</evidence>
<keyword evidence="22" id="KW-1185">Reference proteome</keyword>
<evidence type="ECO:0000256" key="18">
    <source>
        <dbReference type="ARBA" id="ARBA00024631"/>
    </source>
</evidence>
<dbReference type="AlphaFoldDB" id="A0AAN7BRB4"/>
<comment type="caution">
    <text evidence="19">Lacks conserved residue(s) required for the propagation of feature annotation.</text>
</comment>
<evidence type="ECO:0000256" key="2">
    <source>
        <dbReference type="ARBA" id="ARBA00004477"/>
    </source>
</evidence>
<evidence type="ECO:0000256" key="4">
    <source>
        <dbReference type="ARBA" id="ARBA00004653"/>
    </source>
</evidence>
<organism evidence="21 22">
    <name type="scientific">Podospora fimiseda</name>
    <dbReference type="NCBI Taxonomy" id="252190"/>
    <lineage>
        <taxon>Eukaryota</taxon>
        <taxon>Fungi</taxon>
        <taxon>Dikarya</taxon>
        <taxon>Ascomycota</taxon>
        <taxon>Pezizomycotina</taxon>
        <taxon>Sordariomycetes</taxon>
        <taxon>Sordariomycetidae</taxon>
        <taxon>Sordariales</taxon>
        <taxon>Podosporaceae</taxon>
        <taxon>Podospora</taxon>
    </lineage>
</organism>
<dbReference type="GO" id="GO:0000139">
    <property type="term" value="C:Golgi membrane"/>
    <property type="evidence" value="ECO:0007669"/>
    <property type="project" value="UniProtKB-SubCell"/>
</dbReference>
<dbReference type="GO" id="GO:0005776">
    <property type="term" value="C:autophagosome"/>
    <property type="evidence" value="ECO:0007669"/>
    <property type="project" value="TreeGrafter"/>
</dbReference>
<evidence type="ECO:0000256" key="19">
    <source>
        <dbReference type="RuleBase" id="RU364027"/>
    </source>
</evidence>
<evidence type="ECO:0000256" key="6">
    <source>
        <dbReference type="ARBA" id="ARBA00018074"/>
    </source>
</evidence>
<evidence type="ECO:0000256" key="12">
    <source>
        <dbReference type="ARBA" id="ARBA00023055"/>
    </source>
</evidence>
<keyword evidence="10 19" id="KW-0072">Autophagy</keyword>
<evidence type="ECO:0000256" key="10">
    <source>
        <dbReference type="ARBA" id="ARBA00023006"/>
    </source>
</evidence>
<feature type="transmembrane region" description="Helical" evidence="19">
    <location>
        <begin position="557"/>
        <end position="575"/>
    </location>
</feature>
<feature type="compositionally biased region" description="Polar residues" evidence="20">
    <location>
        <begin position="857"/>
        <end position="870"/>
    </location>
</feature>
<keyword evidence="14" id="KW-0968">Cytoplasmic vesicle</keyword>
<feature type="region of interest" description="Disordered" evidence="20">
    <location>
        <begin position="108"/>
        <end position="142"/>
    </location>
</feature>
<protein>
    <recommendedName>
        <fullName evidence="6 19">Autophagy-related protein 9</fullName>
    </recommendedName>
</protein>
<dbReference type="Pfam" id="PF04109">
    <property type="entry name" value="ATG9"/>
    <property type="match status" value="1"/>
</dbReference>
<name>A0AAN7BRB4_9PEZI</name>
<feature type="region of interest" description="Disordered" evidence="20">
    <location>
        <begin position="831"/>
        <end position="884"/>
    </location>
</feature>
<evidence type="ECO:0000256" key="16">
    <source>
        <dbReference type="ARBA" id="ARBA00024615"/>
    </source>
</evidence>
<proteinExistence type="inferred from homology"/>
<comment type="catalytic activity">
    <reaction evidence="17">
        <text>a 1,2-diacyl-sn-glycero-3-phospho-(1D-myo-inositol-3-phosphate)(in) = a 1,2-diacyl-sn-glycero-3-phospho-(1D-myo-inositol-3-phosphate)(out)</text>
        <dbReference type="Rhea" id="RHEA:67920"/>
        <dbReference type="ChEBI" id="CHEBI:58088"/>
    </reaction>
</comment>
<dbReference type="InterPro" id="IPR007241">
    <property type="entry name" value="Autophagy-rel_prot_9"/>
</dbReference>